<keyword evidence="5" id="KW-0238">DNA-binding</keyword>
<dbReference type="GO" id="GO:0003677">
    <property type="term" value="F:DNA binding"/>
    <property type="evidence" value="ECO:0007669"/>
    <property type="project" value="UniProtKB-KW"/>
</dbReference>
<dbReference type="InterPro" id="IPR001034">
    <property type="entry name" value="DeoR_HTH"/>
</dbReference>
<dbReference type="KEGG" id="sste:SAMEA4384403_1388"/>
<dbReference type="Gene3D" id="1.10.10.10">
    <property type="entry name" value="Winged helix-like DNA-binding domain superfamily/Winged helix DNA-binding domain"/>
    <property type="match status" value="1"/>
</dbReference>
<dbReference type="PROSITE" id="PS51000">
    <property type="entry name" value="HTH_DEOR_2"/>
    <property type="match status" value="1"/>
</dbReference>
<dbReference type="InterPro" id="IPR014036">
    <property type="entry name" value="DeoR-like_C"/>
</dbReference>
<dbReference type="InterPro" id="IPR018356">
    <property type="entry name" value="Tscrpt_reg_HTH_DeoR_CS"/>
</dbReference>
<evidence type="ECO:0000256" key="4">
    <source>
        <dbReference type="ARBA" id="ARBA00023015"/>
    </source>
</evidence>
<dbReference type="GO" id="GO:0016740">
    <property type="term" value="F:transferase activity"/>
    <property type="evidence" value="ECO:0007669"/>
    <property type="project" value="UniProtKB-KW"/>
</dbReference>
<evidence type="ECO:0000256" key="2">
    <source>
        <dbReference type="ARBA" id="ARBA00022491"/>
    </source>
</evidence>
<protein>
    <recommendedName>
        <fullName evidence="1">Lactose phosphotransferase system repressor</fullName>
    </recommendedName>
</protein>
<dbReference type="GO" id="GO:0005988">
    <property type="term" value="P:lactose metabolic process"/>
    <property type="evidence" value="ECO:0007669"/>
    <property type="project" value="UniProtKB-KW"/>
</dbReference>
<dbReference type="SUPFAM" id="SSF46785">
    <property type="entry name" value="Winged helix' DNA-binding domain"/>
    <property type="match status" value="1"/>
</dbReference>
<dbReference type="SMART" id="SM00420">
    <property type="entry name" value="HTH_DEOR"/>
    <property type="match status" value="1"/>
</dbReference>
<dbReference type="Gene3D" id="3.40.50.1360">
    <property type="match status" value="1"/>
</dbReference>
<evidence type="ECO:0000256" key="1">
    <source>
        <dbReference type="ARBA" id="ARBA00021390"/>
    </source>
</evidence>
<dbReference type="PANTHER" id="PTHR30363">
    <property type="entry name" value="HTH-TYPE TRANSCRIPTIONAL REGULATOR SRLR-RELATED"/>
    <property type="match status" value="1"/>
</dbReference>
<dbReference type="InterPro" id="IPR050313">
    <property type="entry name" value="Carb_Metab_HTH_regulators"/>
</dbReference>
<organism evidence="9 10">
    <name type="scientific">Mammaliicoccus stepanovicii</name>
    <dbReference type="NCBI Taxonomy" id="643214"/>
    <lineage>
        <taxon>Bacteria</taxon>
        <taxon>Bacillati</taxon>
        <taxon>Bacillota</taxon>
        <taxon>Bacilli</taxon>
        <taxon>Bacillales</taxon>
        <taxon>Staphylococcaceae</taxon>
        <taxon>Mammaliicoccus</taxon>
    </lineage>
</organism>
<evidence type="ECO:0000256" key="3">
    <source>
        <dbReference type="ARBA" id="ARBA00022736"/>
    </source>
</evidence>
<gene>
    <name evidence="9" type="primary">lacR</name>
    <name evidence="9" type="ORF">SAMEA4384403_01388</name>
</gene>
<keyword evidence="9" id="KW-0808">Transferase</keyword>
<dbReference type="InterPro" id="IPR036388">
    <property type="entry name" value="WH-like_DNA-bd_sf"/>
</dbReference>
<dbReference type="GO" id="GO:0003700">
    <property type="term" value="F:DNA-binding transcription factor activity"/>
    <property type="evidence" value="ECO:0007669"/>
    <property type="project" value="InterPro"/>
</dbReference>
<dbReference type="Pfam" id="PF08220">
    <property type="entry name" value="HTH_DeoR"/>
    <property type="match status" value="1"/>
</dbReference>
<feature type="domain" description="HTH deoR-type" evidence="8">
    <location>
        <begin position="4"/>
        <end position="59"/>
    </location>
</feature>
<proteinExistence type="predicted"/>
<dbReference type="SUPFAM" id="SSF100950">
    <property type="entry name" value="NagB/RpiA/CoA transferase-like"/>
    <property type="match status" value="1"/>
</dbReference>
<dbReference type="PROSITE" id="PS00894">
    <property type="entry name" value="HTH_DEOR_1"/>
    <property type="match status" value="1"/>
</dbReference>
<dbReference type="SMART" id="SM01134">
    <property type="entry name" value="DeoRC"/>
    <property type="match status" value="1"/>
</dbReference>
<dbReference type="EMBL" id="LT906462">
    <property type="protein sequence ID" value="SNV68364.1"/>
    <property type="molecule type" value="Genomic_DNA"/>
</dbReference>
<keyword evidence="2" id="KW-0678">Repressor</keyword>
<reference evidence="9 10" key="1">
    <citation type="submission" date="2017-06" db="EMBL/GenBank/DDBJ databases">
        <authorList>
            <consortium name="Pathogen Informatics"/>
        </authorList>
    </citation>
    <scope>NUCLEOTIDE SEQUENCE [LARGE SCALE GENOMIC DNA]</scope>
    <source>
        <strain evidence="9 10">NCTC13839</strain>
    </source>
</reference>
<evidence type="ECO:0000256" key="7">
    <source>
        <dbReference type="ARBA" id="ARBA00024937"/>
    </source>
</evidence>
<keyword evidence="10" id="KW-1185">Reference proteome</keyword>
<accession>A0A239ZCA9</accession>
<dbReference type="RefSeq" id="WP_095088064.1">
    <property type="nucleotide sequence ID" value="NZ_BMDM01000005.1"/>
</dbReference>
<dbReference type="Proteomes" id="UP000242084">
    <property type="component" value="Chromosome 1"/>
</dbReference>
<dbReference type="PRINTS" id="PR00037">
    <property type="entry name" value="HTHLACR"/>
</dbReference>
<evidence type="ECO:0000313" key="10">
    <source>
        <dbReference type="Proteomes" id="UP000242084"/>
    </source>
</evidence>
<dbReference type="Pfam" id="PF00455">
    <property type="entry name" value="DeoRC"/>
    <property type="match status" value="1"/>
</dbReference>
<dbReference type="InterPro" id="IPR037171">
    <property type="entry name" value="NagB/RpiA_transferase-like"/>
</dbReference>
<evidence type="ECO:0000259" key="8">
    <source>
        <dbReference type="PROSITE" id="PS51000"/>
    </source>
</evidence>
<keyword evidence="3" id="KW-0423">Lactose metabolism</keyword>
<evidence type="ECO:0000256" key="5">
    <source>
        <dbReference type="ARBA" id="ARBA00023125"/>
    </source>
</evidence>
<evidence type="ECO:0000256" key="6">
    <source>
        <dbReference type="ARBA" id="ARBA00023163"/>
    </source>
</evidence>
<dbReference type="AlphaFoldDB" id="A0A239ZCA9"/>
<sequence>MKLKVERHRFIMNEINQSMSVKVSTLSEKMNVAEMTIRRDLSELEKEGLVKRIHGGARIVDDNFYNEKSHKEKQTLNVSNKMKIAKKCSDLINEEDIIFIGSGSTNELIYEFIKNKNLSIITNSLDILMQYKDVSNIDIVLVGGRFRAKTGTFIGHFANKMMEDFHVAKAFVGVNGIHGDNLTTANEEEGKGIHIILENAKKKYITADSSKFGVQALYNFYDINEVDAVITDDDLSEHEREIYGNKLI</sequence>
<keyword evidence="6" id="KW-0804">Transcription</keyword>
<dbReference type="PANTHER" id="PTHR30363:SF4">
    <property type="entry name" value="GLYCEROL-3-PHOSPHATE REGULON REPRESSOR"/>
    <property type="match status" value="1"/>
</dbReference>
<evidence type="ECO:0000313" key="9">
    <source>
        <dbReference type="EMBL" id="SNV68364.1"/>
    </source>
</evidence>
<name>A0A239ZCA9_9STAP</name>
<dbReference type="InterPro" id="IPR036390">
    <property type="entry name" value="WH_DNA-bd_sf"/>
</dbReference>
<keyword evidence="4" id="KW-0805">Transcription regulation</keyword>
<comment type="function">
    <text evidence="7">Repressor of the lactose catabolism operon. Galactose-6-phosphate is the inducer.</text>
</comment>